<evidence type="ECO:0000256" key="1">
    <source>
        <dbReference type="SAM" id="Phobius"/>
    </source>
</evidence>
<keyword evidence="1" id="KW-0812">Transmembrane</keyword>
<dbReference type="EMBL" id="JAKZFC010000001">
    <property type="protein sequence ID" value="MCH7321351.1"/>
    <property type="molecule type" value="Genomic_DNA"/>
</dbReference>
<keyword evidence="1" id="KW-1133">Transmembrane helix</keyword>
<accession>A0ABS9UAJ0</accession>
<keyword evidence="1" id="KW-0472">Membrane</keyword>
<keyword evidence="3" id="KW-1185">Reference proteome</keyword>
<evidence type="ECO:0008006" key="4">
    <source>
        <dbReference type="Google" id="ProtNLM"/>
    </source>
</evidence>
<name>A0ABS9UAJ0_9BACL</name>
<evidence type="ECO:0000313" key="3">
    <source>
        <dbReference type="Proteomes" id="UP001316087"/>
    </source>
</evidence>
<feature type="transmembrane region" description="Helical" evidence="1">
    <location>
        <begin position="9"/>
        <end position="30"/>
    </location>
</feature>
<feature type="transmembrane region" description="Helical" evidence="1">
    <location>
        <begin position="69"/>
        <end position="95"/>
    </location>
</feature>
<proteinExistence type="predicted"/>
<gene>
    <name evidence="2" type="ORF">LZ480_05545</name>
</gene>
<feature type="transmembrane region" description="Helical" evidence="1">
    <location>
        <begin position="42"/>
        <end position="62"/>
    </location>
</feature>
<dbReference type="Proteomes" id="UP001316087">
    <property type="component" value="Unassembled WGS sequence"/>
</dbReference>
<protein>
    <recommendedName>
        <fullName evidence="4">DUF4064 domain-containing protein</fullName>
    </recommendedName>
</protein>
<sequence>MELGNLKQAIFPTIAAWISIVSGLFILLLFNIDMLTNYSMVLLDYFIIFIGIGFIFAWPAIFSKNTRFLGFWGLGISLFLLLFIFVSFVLGWMIFPFP</sequence>
<comment type="caution">
    <text evidence="2">The sequence shown here is derived from an EMBL/GenBank/DDBJ whole genome shotgun (WGS) entry which is preliminary data.</text>
</comment>
<dbReference type="RefSeq" id="WP_241368380.1">
    <property type="nucleotide sequence ID" value="NZ_JAKZFC010000001.1"/>
</dbReference>
<reference evidence="2 3" key="1">
    <citation type="submission" date="2022-03" db="EMBL/GenBank/DDBJ databases">
        <authorList>
            <person name="Jo J.-H."/>
            <person name="Im W.-T."/>
        </authorList>
    </citation>
    <scope>NUCLEOTIDE SEQUENCE [LARGE SCALE GENOMIC DNA]</scope>
    <source>
        <strain evidence="2 3">MA9</strain>
    </source>
</reference>
<evidence type="ECO:0000313" key="2">
    <source>
        <dbReference type="EMBL" id="MCH7321351.1"/>
    </source>
</evidence>
<organism evidence="2 3">
    <name type="scientific">Solibacillus palustris</name>
    <dbReference type="NCBI Taxonomy" id="2908203"/>
    <lineage>
        <taxon>Bacteria</taxon>
        <taxon>Bacillati</taxon>
        <taxon>Bacillota</taxon>
        <taxon>Bacilli</taxon>
        <taxon>Bacillales</taxon>
        <taxon>Caryophanaceae</taxon>
        <taxon>Solibacillus</taxon>
    </lineage>
</organism>